<reference evidence="2 3" key="1">
    <citation type="journal article" date="2016" name="Nat. Commun.">
        <title>Thousands of microbial genomes shed light on interconnected biogeochemical processes in an aquifer system.</title>
        <authorList>
            <person name="Anantharaman K."/>
            <person name="Brown C.T."/>
            <person name="Hug L.A."/>
            <person name="Sharon I."/>
            <person name="Castelle C.J."/>
            <person name="Probst A.J."/>
            <person name="Thomas B.C."/>
            <person name="Singh A."/>
            <person name="Wilkins M.J."/>
            <person name="Karaoz U."/>
            <person name="Brodie E.L."/>
            <person name="Williams K.H."/>
            <person name="Hubbard S.S."/>
            <person name="Banfield J.F."/>
        </authorList>
    </citation>
    <scope>NUCLEOTIDE SEQUENCE [LARGE SCALE GENOMIC DNA]</scope>
</reference>
<feature type="transmembrane region" description="Helical" evidence="1">
    <location>
        <begin position="42"/>
        <end position="66"/>
    </location>
</feature>
<keyword evidence="1" id="KW-0812">Transmembrane</keyword>
<evidence type="ECO:0000256" key="1">
    <source>
        <dbReference type="SAM" id="Phobius"/>
    </source>
</evidence>
<keyword evidence="1" id="KW-0472">Membrane</keyword>
<feature type="transmembrane region" description="Helical" evidence="1">
    <location>
        <begin position="6"/>
        <end position="30"/>
    </location>
</feature>
<proteinExistence type="predicted"/>
<gene>
    <name evidence="2" type="ORF">A3H78_00160</name>
</gene>
<organism evidence="2 3">
    <name type="scientific">Candidatus Roizmanbacteria bacterium RIFCSPLOWO2_02_FULL_36_11</name>
    <dbReference type="NCBI Taxonomy" id="1802071"/>
    <lineage>
        <taxon>Bacteria</taxon>
        <taxon>Candidatus Roizmaniibacteriota</taxon>
    </lineage>
</organism>
<dbReference type="EMBL" id="MGAV01000012">
    <property type="protein sequence ID" value="OGK54882.1"/>
    <property type="molecule type" value="Genomic_DNA"/>
</dbReference>
<protein>
    <submittedName>
        <fullName evidence="2">Uncharacterized protein</fullName>
    </submittedName>
</protein>
<evidence type="ECO:0000313" key="3">
    <source>
        <dbReference type="Proteomes" id="UP000177418"/>
    </source>
</evidence>
<comment type="caution">
    <text evidence="2">The sequence shown here is derived from an EMBL/GenBank/DDBJ whole genome shotgun (WGS) entry which is preliminary data.</text>
</comment>
<sequence>MIDLEWLIPVLWSIATVGLFRLSIGFFYFIKKNKSKNDESNNIHTFFTATISTTVIGFLIGSFFYLCVRFLDWIGYGSYN</sequence>
<name>A0A1F7JH23_9BACT</name>
<accession>A0A1F7JH23</accession>
<dbReference type="Proteomes" id="UP000177418">
    <property type="component" value="Unassembled WGS sequence"/>
</dbReference>
<keyword evidence="1" id="KW-1133">Transmembrane helix</keyword>
<dbReference type="AlphaFoldDB" id="A0A1F7JH23"/>
<evidence type="ECO:0000313" key="2">
    <source>
        <dbReference type="EMBL" id="OGK54882.1"/>
    </source>
</evidence>